<feature type="binding site" evidence="17">
    <location>
        <position position="274"/>
    </location>
    <ligand>
        <name>GTP</name>
        <dbReference type="ChEBI" id="CHEBI:37565"/>
    </ligand>
</feature>
<evidence type="ECO:0000256" key="14">
    <source>
        <dbReference type="ARBA" id="ARBA00023239"/>
    </source>
</evidence>
<evidence type="ECO:0000256" key="16">
    <source>
        <dbReference type="ARBA" id="ARBA00049295"/>
    </source>
</evidence>
<evidence type="ECO:0000256" key="9">
    <source>
        <dbReference type="ARBA" id="ARBA00022801"/>
    </source>
</evidence>
<dbReference type="PANTHER" id="PTHR21327">
    <property type="entry name" value="GTP CYCLOHYDROLASE II-RELATED"/>
    <property type="match status" value="1"/>
</dbReference>
<evidence type="ECO:0000256" key="1">
    <source>
        <dbReference type="ARBA" id="ARBA00000141"/>
    </source>
</evidence>
<keyword evidence="13 17" id="KW-0464">Manganese</keyword>
<feature type="active site" description="Proton acceptor; for GTP cyclohydrolase activity" evidence="17">
    <location>
        <position position="331"/>
    </location>
</feature>
<evidence type="ECO:0000256" key="11">
    <source>
        <dbReference type="ARBA" id="ARBA00022842"/>
    </source>
</evidence>
<dbReference type="InterPro" id="IPR000422">
    <property type="entry name" value="DHBP_synthase_RibB"/>
</dbReference>
<feature type="binding site" evidence="17">
    <location>
        <position position="165"/>
    </location>
    <ligand>
        <name>D-ribulose 5-phosphate</name>
        <dbReference type="ChEBI" id="CHEBI:58121"/>
    </ligand>
</feature>
<feature type="region of interest" description="GTP cyclohydrolase II" evidence="17">
    <location>
        <begin position="203"/>
        <end position="402"/>
    </location>
</feature>
<comment type="catalytic activity">
    <reaction evidence="16 17">
        <text>GTP + 4 H2O = 2,5-diamino-6-hydroxy-4-(5-phosphoribosylamino)-pyrimidine + formate + 2 phosphate + 3 H(+)</text>
        <dbReference type="Rhea" id="RHEA:23704"/>
        <dbReference type="ChEBI" id="CHEBI:15377"/>
        <dbReference type="ChEBI" id="CHEBI:15378"/>
        <dbReference type="ChEBI" id="CHEBI:15740"/>
        <dbReference type="ChEBI" id="CHEBI:37565"/>
        <dbReference type="ChEBI" id="CHEBI:43474"/>
        <dbReference type="ChEBI" id="CHEBI:58614"/>
        <dbReference type="EC" id="3.5.4.25"/>
    </reaction>
</comment>
<comment type="cofactor">
    <cofactor evidence="17">
        <name>Zn(2+)</name>
        <dbReference type="ChEBI" id="CHEBI:29105"/>
    </cofactor>
    <text evidence="17">Binds 1 zinc ion per subunit.</text>
</comment>
<keyword evidence="20" id="KW-1185">Reference proteome</keyword>
<evidence type="ECO:0000256" key="12">
    <source>
        <dbReference type="ARBA" id="ARBA00023134"/>
    </source>
</evidence>
<comment type="catalytic activity">
    <reaction evidence="1 17">
        <text>D-ribulose 5-phosphate = (2S)-2-hydroxy-3-oxobutyl phosphate + formate + H(+)</text>
        <dbReference type="Rhea" id="RHEA:18457"/>
        <dbReference type="ChEBI" id="CHEBI:15378"/>
        <dbReference type="ChEBI" id="CHEBI:15740"/>
        <dbReference type="ChEBI" id="CHEBI:58121"/>
        <dbReference type="ChEBI" id="CHEBI:58830"/>
        <dbReference type="EC" id="4.1.99.12"/>
    </reaction>
</comment>
<keyword evidence="9 17" id="KW-0378">Hydrolase</keyword>
<feature type="binding site" evidence="17">
    <location>
        <position position="258"/>
    </location>
    <ligand>
        <name>Zn(2+)</name>
        <dbReference type="ChEBI" id="CHEBI:29105"/>
        <note>catalytic</note>
    </ligand>
</feature>
<dbReference type="InterPro" id="IPR017945">
    <property type="entry name" value="DHBP_synth_RibB-like_a/b_dom"/>
</dbReference>
<keyword evidence="15 17" id="KW-0511">Multifunctional enzyme</keyword>
<keyword evidence="8 17" id="KW-0547">Nucleotide-binding</keyword>
<feature type="binding site" evidence="17">
    <location>
        <position position="29"/>
    </location>
    <ligand>
        <name>Mg(2+)</name>
        <dbReference type="ChEBI" id="CHEBI:18420"/>
        <label>2</label>
    </ligand>
</feature>
<keyword evidence="7 17" id="KW-0479">Metal-binding</keyword>
<protein>
    <recommendedName>
        <fullName evidence="17">Riboflavin biosynthesis protein RibBA</fullName>
    </recommendedName>
    <domain>
        <recommendedName>
            <fullName evidence="17">3,4-dihydroxy-2-butanone 4-phosphate synthase</fullName>
            <shortName evidence="17">DHBP synthase</shortName>
            <ecNumber evidence="17">4.1.99.12</ecNumber>
        </recommendedName>
    </domain>
    <domain>
        <recommendedName>
            <fullName evidence="17">GTP cyclohydrolase-2</fullName>
            <ecNumber evidence="17">3.5.4.25</ecNumber>
        </recommendedName>
        <alternativeName>
            <fullName evidence="17">GTP cyclohydrolase II</fullName>
        </alternativeName>
    </domain>
</protein>
<accession>A0ABP4BT91</accession>
<dbReference type="Pfam" id="PF00926">
    <property type="entry name" value="DHBP_synthase"/>
    <property type="match status" value="1"/>
</dbReference>
<dbReference type="EMBL" id="BAAAHH010000014">
    <property type="protein sequence ID" value="GAA0954374.1"/>
    <property type="molecule type" value="Genomic_DNA"/>
</dbReference>
<dbReference type="InterPro" id="IPR000926">
    <property type="entry name" value="RibA"/>
</dbReference>
<evidence type="ECO:0000256" key="13">
    <source>
        <dbReference type="ARBA" id="ARBA00023211"/>
    </source>
</evidence>
<feature type="binding site" evidence="17">
    <location>
        <position position="354"/>
    </location>
    <ligand>
        <name>GTP</name>
        <dbReference type="ChEBI" id="CHEBI:37565"/>
    </ligand>
</feature>
<dbReference type="HAMAP" id="MF_01283">
    <property type="entry name" value="RibBA"/>
    <property type="match status" value="1"/>
</dbReference>
<keyword evidence="6 17" id="KW-0686">Riboflavin biosynthesis</keyword>
<dbReference type="Gene3D" id="3.90.870.10">
    <property type="entry name" value="DHBP synthase"/>
    <property type="match status" value="1"/>
</dbReference>
<dbReference type="NCBIfam" id="NF001591">
    <property type="entry name" value="PRK00393.1"/>
    <property type="match status" value="1"/>
</dbReference>
<comment type="cofactor">
    <cofactor evidence="17">
        <name>Mg(2+)</name>
        <dbReference type="ChEBI" id="CHEBI:18420"/>
    </cofactor>
    <cofactor evidence="17">
        <name>Mn(2+)</name>
        <dbReference type="ChEBI" id="CHEBI:29035"/>
    </cofactor>
    <text evidence="17">Binds 2 divalent metal cations per subunit. Magnesium or manganese.</text>
</comment>
<dbReference type="Gene3D" id="3.40.50.10990">
    <property type="entry name" value="GTP cyclohydrolase II"/>
    <property type="match status" value="1"/>
</dbReference>
<feature type="binding site" evidence="17">
    <location>
        <begin position="297"/>
        <end position="299"/>
    </location>
    <ligand>
        <name>GTP</name>
        <dbReference type="ChEBI" id="CHEBI:37565"/>
    </ligand>
</feature>
<dbReference type="SUPFAM" id="SSF55821">
    <property type="entry name" value="YrdC/RibB"/>
    <property type="match status" value="1"/>
</dbReference>
<dbReference type="PANTHER" id="PTHR21327:SF18">
    <property type="entry name" value="3,4-DIHYDROXY-2-BUTANONE 4-PHOSPHATE SYNTHASE"/>
    <property type="match status" value="1"/>
</dbReference>
<evidence type="ECO:0000256" key="6">
    <source>
        <dbReference type="ARBA" id="ARBA00022619"/>
    </source>
</evidence>
<dbReference type="NCBIfam" id="TIGR00505">
    <property type="entry name" value="ribA"/>
    <property type="match status" value="1"/>
</dbReference>
<evidence type="ECO:0000259" key="18">
    <source>
        <dbReference type="Pfam" id="PF00925"/>
    </source>
</evidence>
<feature type="binding site" evidence="17">
    <location>
        <position position="29"/>
    </location>
    <ligand>
        <name>Mg(2+)</name>
        <dbReference type="ChEBI" id="CHEBI:18420"/>
        <label>1</label>
    </ligand>
</feature>
<dbReference type="Proteomes" id="UP001500665">
    <property type="component" value="Unassembled WGS sequence"/>
</dbReference>
<dbReference type="HAMAP" id="MF_00179">
    <property type="entry name" value="RibA"/>
    <property type="match status" value="1"/>
</dbReference>
<dbReference type="RefSeq" id="WP_344242139.1">
    <property type="nucleotide sequence ID" value="NZ_BAAAHH010000014.1"/>
</dbReference>
<evidence type="ECO:0000313" key="20">
    <source>
        <dbReference type="Proteomes" id="UP001500665"/>
    </source>
</evidence>
<feature type="site" description="Essential for DHBP synthase activity" evidence="17">
    <location>
        <position position="165"/>
    </location>
</feature>
<dbReference type="NCBIfam" id="TIGR00506">
    <property type="entry name" value="ribB"/>
    <property type="match status" value="1"/>
</dbReference>
<evidence type="ECO:0000256" key="4">
    <source>
        <dbReference type="ARBA" id="ARBA00004904"/>
    </source>
</evidence>
<keyword evidence="14 17" id="KW-0456">Lyase</keyword>
<evidence type="ECO:0000256" key="3">
    <source>
        <dbReference type="ARBA" id="ARBA00004853"/>
    </source>
</evidence>
<evidence type="ECO:0000256" key="10">
    <source>
        <dbReference type="ARBA" id="ARBA00022833"/>
    </source>
</evidence>
<feature type="binding site" evidence="17">
    <location>
        <position position="144"/>
    </location>
    <ligand>
        <name>Mg(2+)</name>
        <dbReference type="ChEBI" id="CHEBI:18420"/>
        <label>2</label>
    </ligand>
</feature>
<dbReference type="InterPro" id="IPR016299">
    <property type="entry name" value="Riboflavin_synth_RibBA"/>
</dbReference>
<feature type="binding site" evidence="17">
    <location>
        <position position="271"/>
    </location>
    <ligand>
        <name>Zn(2+)</name>
        <dbReference type="ChEBI" id="CHEBI:29105"/>
        <note>catalytic</note>
    </ligand>
</feature>
<evidence type="ECO:0000256" key="15">
    <source>
        <dbReference type="ARBA" id="ARBA00023268"/>
    </source>
</evidence>
<evidence type="ECO:0000256" key="8">
    <source>
        <dbReference type="ARBA" id="ARBA00022741"/>
    </source>
</evidence>
<gene>
    <name evidence="17" type="primary">ribBA</name>
    <name evidence="19" type="ORF">GCM10009550_37560</name>
</gene>
<name>A0ABP4BT91_9ACTN</name>
<keyword evidence="11 17" id="KW-0460">Magnesium</keyword>
<feature type="binding site" evidence="17">
    <location>
        <position position="33"/>
    </location>
    <ligand>
        <name>D-ribulose 5-phosphate</name>
        <dbReference type="ChEBI" id="CHEBI:58121"/>
    </ligand>
</feature>
<comment type="function">
    <text evidence="2 17">Catalyzes the conversion of D-ribulose 5-phosphate to formate and 3,4-dihydroxy-2-butanone 4-phosphate.</text>
</comment>
<dbReference type="InterPro" id="IPR032677">
    <property type="entry name" value="GTP_cyclohydro_II"/>
</dbReference>
<keyword evidence="12 17" id="KW-0342">GTP-binding</keyword>
<feature type="binding site" evidence="17">
    <location>
        <position position="269"/>
    </location>
    <ligand>
        <name>Zn(2+)</name>
        <dbReference type="ChEBI" id="CHEBI:29105"/>
        <note>catalytic</note>
    </ligand>
</feature>
<feature type="site" description="Essential for DHBP synthase activity" evidence="17">
    <location>
        <position position="127"/>
    </location>
</feature>
<comment type="function">
    <text evidence="17">Catalyzes the conversion of GTP to 2,5-diamino-6-ribosylamino-4(3H)-pyrimidinone 5'-phosphate (DARP), formate and pyrophosphate.</text>
</comment>
<evidence type="ECO:0000313" key="19">
    <source>
        <dbReference type="EMBL" id="GAA0954374.1"/>
    </source>
</evidence>
<dbReference type="Pfam" id="PF00925">
    <property type="entry name" value="GTP_cyclohydro2"/>
    <property type="match status" value="1"/>
</dbReference>
<reference evidence="20" key="1">
    <citation type="journal article" date="2019" name="Int. J. Syst. Evol. Microbiol.">
        <title>The Global Catalogue of Microorganisms (GCM) 10K type strain sequencing project: providing services to taxonomists for standard genome sequencing and annotation.</title>
        <authorList>
            <consortium name="The Broad Institute Genomics Platform"/>
            <consortium name="The Broad Institute Genome Sequencing Center for Infectious Disease"/>
            <person name="Wu L."/>
            <person name="Ma J."/>
        </authorList>
    </citation>
    <scope>NUCLEOTIDE SEQUENCE [LARGE SCALE GENOMIC DNA]</scope>
    <source>
        <strain evidence="20">JCM 10696</strain>
    </source>
</reference>
<dbReference type="EC" id="3.5.4.25" evidence="17"/>
<evidence type="ECO:0000256" key="5">
    <source>
        <dbReference type="ARBA" id="ARBA00005520"/>
    </source>
</evidence>
<organism evidence="19 20">
    <name type="scientific">Actinocorallia libanotica</name>
    <dbReference type="NCBI Taxonomy" id="46162"/>
    <lineage>
        <taxon>Bacteria</taxon>
        <taxon>Bacillati</taxon>
        <taxon>Actinomycetota</taxon>
        <taxon>Actinomycetes</taxon>
        <taxon>Streptosporangiales</taxon>
        <taxon>Thermomonosporaceae</taxon>
        <taxon>Actinocorallia</taxon>
    </lineage>
</organism>
<dbReference type="PIRSF" id="PIRSF001259">
    <property type="entry name" value="RibA"/>
    <property type="match status" value="1"/>
</dbReference>
<feature type="region of interest" description="DHBP synthase" evidence="17">
    <location>
        <begin position="1"/>
        <end position="202"/>
    </location>
</feature>
<proteinExistence type="inferred from homology"/>
<keyword evidence="10 17" id="KW-0862">Zinc</keyword>
<feature type="binding site" evidence="17">
    <location>
        <begin position="28"/>
        <end position="29"/>
    </location>
    <ligand>
        <name>D-ribulose 5-phosphate</name>
        <dbReference type="ChEBI" id="CHEBI:58121"/>
    </ligand>
</feature>
<dbReference type="EC" id="4.1.99.12" evidence="17"/>
<comment type="pathway">
    <text evidence="3 17">Cofactor biosynthesis; riboflavin biosynthesis; 5-amino-6-(D-ribitylamino)uracil from GTP: step 1/4.</text>
</comment>
<dbReference type="SUPFAM" id="SSF142695">
    <property type="entry name" value="RibA-like"/>
    <property type="match status" value="1"/>
</dbReference>
<comment type="caution">
    <text evidence="19">The sequence shown here is derived from an EMBL/GenBank/DDBJ whole genome shotgun (WGS) entry which is preliminary data.</text>
</comment>
<feature type="active site" description="Nucleophile; for GTP cyclohydrolase activity" evidence="17">
    <location>
        <position position="333"/>
    </location>
</feature>
<evidence type="ECO:0000256" key="7">
    <source>
        <dbReference type="ARBA" id="ARBA00022723"/>
    </source>
</evidence>
<feature type="domain" description="GTP cyclohydrolase II" evidence="18">
    <location>
        <begin position="211"/>
        <end position="373"/>
    </location>
</feature>
<comment type="similarity">
    <text evidence="17">In the C-terminal section; belongs to the GTP cyclohydrolase II family.</text>
</comment>
<dbReference type="InterPro" id="IPR036144">
    <property type="entry name" value="RibA-like_sf"/>
</dbReference>
<sequence length="402" mass="43432">MSVFSTIEEAIADIAAGRPVVVVDDENRENEGDLVFAAEHATPELMAFTVRYTSGYICAPLTESDCLRLELPPMHHTNQDVRGTAYTVSVDASEGVSTGISAADRAHTIRLLADPATVPSDLRRPGHVVPLRAREGGVLVRRGHTEATIDLARLAGCRPAGVLCEIVNDDGTMARLPQLEVFAKEHDLKLISIEQLVAYRKRTERLVSRDAETVIPNRFGQWRAFGYTSSIDGGEHIALVHGDLGDGRDVLVRVHSECLTGDVLHSDRCDCGAQLDAAMAEIVLAGRGVVVYLRGQEGRGIGLIAKLQAYALQDGGADTVDANVELGHPVDARDYTNAAHILADLGVESVRLLTNNPAKVEALTGFGVELTGRAAMPVHVTEHNRRYLTVKRDRLGHQIEGL</sequence>
<evidence type="ECO:0000256" key="17">
    <source>
        <dbReference type="HAMAP-Rule" id="MF_01283"/>
    </source>
</evidence>
<feature type="binding site" evidence="17">
    <location>
        <position position="319"/>
    </location>
    <ligand>
        <name>GTP</name>
        <dbReference type="ChEBI" id="CHEBI:37565"/>
    </ligand>
</feature>
<comment type="similarity">
    <text evidence="5 17">In the N-terminal section; belongs to the DHBP synthase family.</text>
</comment>
<feature type="binding site" evidence="17">
    <location>
        <begin position="253"/>
        <end position="257"/>
    </location>
    <ligand>
        <name>GTP</name>
        <dbReference type="ChEBI" id="CHEBI:37565"/>
    </ligand>
</feature>
<evidence type="ECO:0000256" key="2">
    <source>
        <dbReference type="ARBA" id="ARBA00002284"/>
    </source>
</evidence>
<comment type="pathway">
    <text evidence="4 17">Cofactor biosynthesis; riboflavin biosynthesis; 2-hydroxy-3-oxobutyl phosphate from D-ribulose 5-phosphate: step 1/1.</text>
</comment>
<feature type="binding site" evidence="17">
    <location>
        <begin position="141"/>
        <end position="145"/>
    </location>
    <ligand>
        <name>D-ribulose 5-phosphate</name>
        <dbReference type="ChEBI" id="CHEBI:58121"/>
    </ligand>
</feature>
<dbReference type="HAMAP" id="MF_00180">
    <property type="entry name" value="RibB"/>
    <property type="match status" value="1"/>
</dbReference>
<dbReference type="NCBIfam" id="NF006803">
    <property type="entry name" value="PRK09311.1"/>
    <property type="match status" value="1"/>
</dbReference>
<feature type="binding site" evidence="17">
    <location>
        <position position="359"/>
    </location>
    <ligand>
        <name>GTP</name>
        <dbReference type="ChEBI" id="CHEBI:37565"/>
    </ligand>
</feature>
<dbReference type="CDD" id="cd00641">
    <property type="entry name" value="GTP_cyclohydro2"/>
    <property type="match status" value="1"/>
</dbReference>